<evidence type="ECO:0000313" key="1">
    <source>
        <dbReference type="EMBL" id="CCH91601.1"/>
    </source>
</evidence>
<evidence type="ECO:0000313" key="2">
    <source>
        <dbReference type="Proteomes" id="UP000005806"/>
    </source>
</evidence>
<accession>A0A822L5I5</accession>
<evidence type="ECO:0008006" key="3">
    <source>
        <dbReference type="Google" id="ProtNLM"/>
    </source>
</evidence>
<dbReference type="AlphaFoldDB" id="A0A822L5I5"/>
<sequence>MVRNRRPFYGGEDVNFFSSDQREPAHIHVKRDRKLAKYWLDPITLEKNRGFKEHELNQIAKLITEHQPAILSAWHDYFDP</sequence>
<dbReference type="Proteomes" id="UP000005806">
    <property type="component" value="Unassembled WGS sequence"/>
</dbReference>
<proteinExistence type="predicted"/>
<protein>
    <recommendedName>
        <fullName evidence="3">DUF4160 domain-containing protein</fullName>
    </recommendedName>
</protein>
<name>A0A822L5I5_MICAE</name>
<organism evidence="1 2">
    <name type="scientific">Microcystis aeruginosa PCC 9432</name>
    <dbReference type="NCBI Taxonomy" id="1160280"/>
    <lineage>
        <taxon>Bacteria</taxon>
        <taxon>Bacillati</taxon>
        <taxon>Cyanobacteriota</taxon>
        <taxon>Cyanophyceae</taxon>
        <taxon>Oscillatoriophycideae</taxon>
        <taxon>Chroococcales</taxon>
        <taxon>Microcystaceae</taxon>
        <taxon>Microcystis</taxon>
    </lineage>
</organism>
<reference evidence="1 2" key="1">
    <citation type="submission" date="2012-04" db="EMBL/GenBank/DDBJ databases">
        <authorList>
            <person name="Genoscope - CEA"/>
        </authorList>
    </citation>
    <scope>NUCLEOTIDE SEQUENCE [LARGE SCALE GENOMIC DNA]</scope>
    <source>
        <strain evidence="1 2">9432</strain>
    </source>
</reference>
<dbReference type="EMBL" id="CAIH01000077">
    <property type="protein sequence ID" value="CCH91601.1"/>
    <property type="molecule type" value="Genomic_DNA"/>
</dbReference>
<dbReference type="InterPro" id="IPR025427">
    <property type="entry name" value="DUF4160"/>
</dbReference>
<dbReference type="RefSeq" id="WP_002752922.1">
    <property type="nucleotide sequence ID" value="NZ_HE972556.1"/>
</dbReference>
<gene>
    <name evidence="1" type="ORF">MICCA_1680003</name>
</gene>
<comment type="caution">
    <text evidence="1">The sequence shown here is derived from an EMBL/GenBank/DDBJ whole genome shotgun (WGS) entry which is preliminary data.</text>
</comment>
<dbReference type="Pfam" id="PF13711">
    <property type="entry name" value="DUF4160"/>
    <property type="match status" value="1"/>
</dbReference>